<dbReference type="InterPro" id="IPR023398">
    <property type="entry name" value="TIF_eIF4e-like"/>
</dbReference>
<dbReference type="STRING" id="1035309.A0A2C5X7M7"/>
<gene>
    <name evidence="3" type="primary">EIF4E2</name>
    <name evidence="3" type="ORF">CFIMG_001453RA</name>
</gene>
<dbReference type="FunFam" id="3.30.760.10:FF:000015">
    <property type="entry name" value="Translation initiation factor eIF4E3, putative"/>
    <property type="match status" value="1"/>
</dbReference>
<evidence type="ECO:0000313" key="4">
    <source>
        <dbReference type="Proteomes" id="UP000222788"/>
    </source>
</evidence>
<dbReference type="SUPFAM" id="SSF55418">
    <property type="entry name" value="eIF4e-like"/>
    <property type="match status" value="1"/>
</dbReference>
<dbReference type="PANTHER" id="PTHR11960">
    <property type="entry name" value="EUKARYOTIC TRANSLATION INITIATION FACTOR 4E RELATED"/>
    <property type="match status" value="1"/>
</dbReference>
<dbReference type="GO" id="GO:0000340">
    <property type="term" value="F:RNA 7-methylguanosine cap binding"/>
    <property type="evidence" value="ECO:0007669"/>
    <property type="project" value="TreeGrafter"/>
</dbReference>
<feature type="region of interest" description="Disordered" evidence="2">
    <location>
        <begin position="15"/>
        <end position="37"/>
    </location>
</feature>
<evidence type="ECO:0000313" key="3">
    <source>
        <dbReference type="EMBL" id="PHH53680.1"/>
    </source>
</evidence>
<dbReference type="Pfam" id="PF01652">
    <property type="entry name" value="IF4E"/>
    <property type="match status" value="1"/>
</dbReference>
<comment type="caution">
    <text evidence="3">The sequence shown here is derived from an EMBL/GenBank/DDBJ whole genome shotgun (WGS) entry which is preliminary data.</text>
</comment>
<dbReference type="InterPro" id="IPR019770">
    <property type="entry name" value="TIF_eIF_4E_CS"/>
</dbReference>
<accession>A0A2C5X7M7</accession>
<sequence>MDNIWTRRANKLSLATNNQGQTSSTISSQTGDASNRTIAPFSKRFGGDGGTTINPSKAGSFAAPNSASVVSPTSASNAFGLGSGAFASFGPVSAKTPKAGGNPFEAELGSAVAKPNEKAKEIGYQQGSVIGSGGSNSAQAGMLAKRSTAPDTSAATSSILDRNAASGLDLQRHPLRNKWVFWFRPPTSKSQGFVDYEKTLHAMAHCSSIEEFWAVYSHLKRVSTLPQVSEYHFFKWGIRPIWEDEENKKGGKWVVRLKKGVADRYWEDLLFALIGDQFSDAGEEVCGAVVSVRTGEDIISIWTRTDGGRVLKIRETMKHILNFPGNTRVEFKSHDSSIQQRTAIDEQRREKSSHNSSGQHHNNNGSGNGNNNHNHNKNNNSSSSSTGGGLSSGIGGSRAHAHAADQKS</sequence>
<organism evidence="3 4">
    <name type="scientific">Ceratocystis fimbriata CBS 114723</name>
    <dbReference type="NCBI Taxonomy" id="1035309"/>
    <lineage>
        <taxon>Eukaryota</taxon>
        <taxon>Fungi</taxon>
        <taxon>Dikarya</taxon>
        <taxon>Ascomycota</taxon>
        <taxon>Pezizomycotina</taxon>
        <taxon>Sordariomycetes</taxon>
        <taxon>Hypocreomycetidae</taxon>
        <taxon>Microascales</taxon>
        <taxon>Ceratocystidaceae</taxon>
        <taxon>Ceratocystis</taxon>
    </lineage>
</organism>
<feature type="compositionally biased region" description="Low complexity" evidence="2">
    <location>
        <begin position="16"/>
        <end position="31"/>
    </location>
</feature>
<evidence type="ECO:0000256" key="2">
    <source>
        <dbReference type="SAM" id="MobiDB-lite"/>
    </source>
</evidence>
<dbReference type="InterPro" id="IPR001040">
    <property type="entry name" value="TIF_eIF_4E"/>
</dbReference>
<dbReference type="PROSITE" id="PS00813">
    <property type="entry name" value="IF4E"/>
    <property type="match status" value="1"/>
</dbReference>
<dbReference type="AlphaFoldDB" id="A0A2C5X7M7"/>
<feature type="compositionally biased region" description="Low complexity" evidence="2">
    <location>
        <begin position="354"/>
        <end position="385"/>
    </location>
</feature>
<dbReference type="OrthoDB" id="590761at2759"/>
<reference evidence="3 4" key="1">
    <citation type="journal article" date="2013" name="Fungal Biol.">
        <title>Analysis of microsatellite markers in the genome of the plant pathogen Ceratocystis fimbriata.</title>
        <authorList>
            <person name="Simpson M.C."/>
            <person name="Wilken P.M."/>
            <person name="Coetzee M.P."/>
            <person name="Wingfield M.J."/>
            <person name="Wingfield B.D."/>
        </authorList>
    </citation>
    <scope>NUCLEOTIDE SEQUENCE [LARGE SCALE GENOMIC DNA]</scope>
    <source>
        <strain evidence="3 4">CBS 114723</strain>
    </source>
</reference>
<dbReference type="EMBL" id="APWK03000040">
    <property type="protein sequence ID" value="PHH53680.1"/>
    <property type="molecule type" value="Genomic_DNA"/>
</dbReference>
<evidence type="ECO:0000256" key="1">
    <source>
        <dbReference type="RuleBase" id="RU004374"/>
    </source>
</evidence>
<feature type="region of interest" description="Disordered" evidence="2">
    <location>
        <begin position="331"/>
        <end position="408"/>
    </location>
</feature>
<keyword evidence="1" id="KW-0648">Protein biosynthesis</keyword>
<dbReference type="GO" id="GO:0016281">
    <property type="term" value="C:eukaryotic translation initiation factor 4F complex"/>
    <property type="evidence" value="ECO:0007669"/>
    <property type="project" value="TreeGrafter"/>
</dbReference>
<keyword evidence="4" id="KW-1185">Reference proteome</keyword>
<proteinExistence type="inferred from homology"/>
<dbReference type="PANTHER" id="PTHR11960:SF18">
    <property type="entry name" value="EUKARYOTIC TRANSLATION INITIATION FACTOR 4E HOMOLOGOUS PROTEIN, ISOFORM B"/>
    <property type="match status" value="1"/>
</dbReference>
<keyword evidence="1" id="KW-0694">RNA-binding</keyword>
<feature type="compositionally biased region" description="Gly residues" evidence="2">
    <location>
        <begin position="386"/>
        <end position="396"/>
    </location>
</feature>
<dbReference type="Proteomes" id="UP000222788">
    <property type="component" value="Unassembled WGS sequence"/>
</dbReference>
<keyword evidence="1 3" id="KW-0396">Initiation factor</keyword>
<dbReference type="Gene3D" id="3.30.760.10">
    <property type="entry name" value="RNA Cap, Translation Initiation Factor Eif4e"/>
    <property type="match status" value="1"/>
</dbReference>
<feature type="compositionally biased region" description="Basic and acidic residues" evidence="2">
    <location>
        <begin position="343"/>
        <end position="353"/>
    </location>
</feature>
<reference evidence="3 4" key="2">
    <citation type="journal article" date="2013" name="IMA Fungus">
        <title>IMA Genome-F 1: Ceratocystis fimbriata: Draft nuclear genome sequence for the plant pathogen, Ceratocystis fimbriata.</title>
        <authorList>
            <person name="Wilken P.M."/>
            <person name="Steenkamp E.T."/>
            <person name="Wingfield M.J."/>
            <person name="de Beer Z.W."/>
            <person name="Wingfield B.D."/>
        </authorList>
    </citation>
    <scope>NUCLEOTIDE SEQUENCE [LARGE SCALE GENOMIC DNA]</scope>
    <source>
        <strain evidence="3 4">CBS 114723</strain>
    </source>
</reference>
<dbReference type="GO" id="GO:0003743">
    <property type="term" value="F:translation initiation factor activity"/>
    <property type="evidence" value="ECO:0007669"/>
    <property type="project" value="UniProtKB-KW"/>
</dbReference>
<comment type="similarity">
    <text evidence="1">Belongs to the eukaryotic initiation factor 4E family.</text>
</comment>
<name>A0A2C5X7M7_9PEZI</name>
<protein>
    <submittedName>
        <fullName evidence="3">Eukaryotic translation initiation factor 4E type 2</fullName>
    </submittedName>
</protein>